<dbReference type="Gene3D" id="1.10.10.2840">
    <property type="entry name" value="PucR C-terminal helix-turn-helix domain"/>
    <property type="match status" value="1"/>
</dbReference>
<keyword evidence="4" id="KW-1185">Reference proteome</keyword>
<comment type="caution">
    <text evidence="3">The sequence shown here is derived from an EMBL/GenBank/DDBJ whole genome shotgun (WGS) entry which is preliminary data.</text>
</comment>
<evidence type="ECO:0000313" key="3">
    <source>
        <dbReference type="EMBL" id="MBK0421541.1"/>
    </source>
</evidence>
<dbReference type="Pfam" id="PF07905">
    <property type="entry name" value="PucR"/>
    <property type="match status" value="1"/>
</dbReference>
<dbReference type="InterPro" id="IPR051448">
    <property type="entry name" value="CdaR-like_regulators"/>
</dbReference>
<evidence type="ECO:0000259" key="1">
    <source>
        <dbReference type="Pfam" id="PF07905"/>
    </source>
</evidence>
<organism evidence="3 4">
    <name type="scientific">Leucobacter edaphi</name>
    <dbReference type="NCBI Taxonomy" id="2796472"/>
    <lineage>
        <taxon>Bacteria</taxon>
        <taxon>Bacillati</taxon>
        <taxon>Actinomycetota</taxon>
        <taxon>Actinomycetes</taxon>
        <taxon>Micrococcales</taxon>
        <taxon>Microbacteriaceae</taxon>
        <taxon>Leucobacter</taxon>
    </lineage>
</organism>
<dbReference type="InterPro" id="IPR042070">
    <property type="entry name" value="PucR_C-HTH_sf"/>
</dbReference>
<evidence type="ECO:0000313" key="4">
    <source>
        <dbReference type="Proteomes" id="UP000618733"/>
    </source>
</evidence>
<dbReference type="PANTHER" id="PTHR33744">
    <property type="entry name" value="CARBOHYDRATE DIACID REGULATOR"/>
    <property type="match status" value="1"/>
</dbReference>
<dbReference type="RefSeq" id="WP_200131759.1">
    <property type="nucleotide sequence ID" value="NZ_JAEHOI010000005.1"/>
</dbReference>
<feature type="domain" description="PucR C-terminal helix-turn-helix" evidence="2">
    <location>
        <begin position="512"/>
        <end position="569"/>
    </location>
</feature>
<dbReference type="InterPro" id="IPR012914">
    <property type="entry name" value="PucR_dom"/>
</dbReference>
<dbReference type="PANTHER" id="PTHR33744:SF1">
    <property type="entry name" value="DNA-BINDING TRANSCRIPTIONAL ACTIVATOR ADER"/>
    <property type="match status" value="1"/>
</dbReference>
<proteinExistence type="predicted"/>
<dbReference type="Proteomes" id="UP000618733">
    <property type="component" value="Unassembled WGS sequence"/>
</dbReference>
<sequence>MVPQQPVRDRASVPLATLLDEPTFAASLLSPAPEALADDPALAERIRNAPVASTIVIELDDPGAYMTPGDLLLITGLAITGDAAADAAYAQRLHAAGVSALVFGLEPVHARVPESLVRACRDLDFPLVVLPPPIYFAAVTSHLNRALETERTRALEAMNTVARRLTEATMQHRPAQRLVDELAREGTGWAMLRMDDEVYLGGTVPEGVDLDALTGDLRDRLHAPGGTRRAGQPAFTTVAVPDPGAAAGAGGSGSPHSGDYAGGGAISGGVEHEVAAVETTPHRGRARGGSAILALGRSPRLTRTDLTALQLAANLVGLILQLPAAQSMAVDQLLMHFMIETSGTRIAGADRDRFARLVANSLGGAKHAHAVVAIRDPGRQIGSDPVADGGTVASDAVWLRRLLHTPFVEHRAKRLRAFTAGPPRPSELALARELGWLLAVSSAHDFGELPAAMREAEELARAAAHLGHHIDGVAAPAEAAWPLGAAADPVVARAAAAHWLAPLSGPDQEEVREVLTAWLRAHGSWDRAARDLDLHRNTVRRRVAEARALLGRDLDDPLERARILLALTALQSDA</sequence>
<evidence type="ECO:0000259" key="2">
    <source>
        <dbReference type="Pfam" id="PF13556"/>
    </source>
</evidence>
<dbReference type="InterPro" id="IPR025736">
    <property type="entry name" value="PucR_C-HTH_dom"/>
</dbReference>
<protein>
    <submittedName>
        <fullName evidence="3">PucR family transcriptional regulator</fullName>
    </submittedName>
</protein>
<dbReference type="Pfam" id="PF13556">
    <property type="entry name" value="HTH_30"/>
    <property type="match status" value="1"/>
</dbReference>
<reference evidence="3" key="1">
    <citation type="submission" date="2020-12" db="EMBL/GenBank/DDBJ databases">
        <title>Leucobacter sp. CAS2, isolated from Chromium sludge.</title>
        <authorList>
            <person name="Xu Z."/>
        </authorList>
    </citation>
    <scope>NUCLEOTIDE SEQUENCE</scope>
    <source>
        <strain evidence="3">CSA2</strain>
    </source>
</reference>
<gene>
    <name evidence="3" type="ORF">JD292_05590</name>
</gene>
<feature type="domain" description="Purine catabolism PurC-like" evidence="1">
    <location>
        <begin position="48"/>
        <end position="146"/>
    </location>
</feature>
<accession>A0A934QBH1</accession>
<dbReference type="AlphaFoldDB" id="A0A934QBH1"/>
<dbReference type="EMBL" id="JAEHOI010000005">
    <property type="protein sequence ID" value="MBK0421541.1"/>
    <property type="molecule type" value="Genomic_DNA"/>
</dbReference>
<name>A0A934QBH1_9MICO</name>